<accession>A0A2W4WHY6</accession>
<comment type="caution">
    <text evidence="2">The sequence shown here is derived from an EMBL/GenBank/DDBJ whole genome shotgun (WGS) entry which is preliminary data.</text>
</comment>
<evidence type="ECO:0000313" key="3">
    <source>
        <dbReference type="Proteomes" id="UP000249467"/>
    </source>
</evidence>
<sequence length="113" mass="12825">MTLLRAFLIAATLLIFSVSIYVIVTMGINYPSVYFSDMFKLDWRTQFNTDLLIALCLSFIWVAWREGFTVKGFLFGFLFMNLGFMFGCPYLLFATYKANGDAKVLLLGVNAGK</sequence>
<gene>
    <name evidence="2" type="ORF">DCF19_02690</name>
</gene>
<feature type="transmembrane region" description="Helical" evidence="1">
    <location>
        <begin position="70"/>
        <end position="93"/>
    </location>
</feature>
<keyword evidence="1" id="KW-0812">Transmembrane</keyword>
<feature type="transmembrane region" description="Helical" evidence="1">
    <location>
        <begin position="47"/>
        <end position="64"/>
    </location>
</feature>
<keyword evidence="1" id="KW-1133">Transmembrane helix</keyword>
<reference evidence="2 3" key="2">
    <citation type="submission" date="2018-06" db="EMBL/GenBank/DDBJ databases">
        <title>Metagenomic assembly of (sub)arctic Cyanobacteria and their associated microbiome from non-axenic cultures.</title>
        <authorList>
            <person name="Baurain D."/>
        </authorList>
    </citation>
    <scope>NUCLEOTIDE SEQUENCE [LARGE SCALE GENOMIC DNA]</scope>
    <source>
        <strain evidence="2">ULC066bin1</strain>
    </source>
</reference>
<organism evidence="2 3">
    <name type="scientific">Pseudanabaena frigida</name>
    <dbReference type="NCBI Taxonomy" id="945775"/>
    <lineage>
        <taxon>Bacteria</taxon>
        <taxon>Bacillati</taxon>
        <taxon>Cyanobacteriota</taxon>
        <taxon>Cyanophyceae</taxon>
        <taxon>Pseudanabaenales</taxon>
        <taxon>Pseudanabaenaceae</taxon>
        <taxon>Pseudanabaena</taxon>
    </lineage>
</organism>
<dbReference type="EMBL" id="QBML01000003">
    <property type="protein sequence ID" value="PZO44130.1"/>
    <property type="molecule type" value="Genomic_DNA"/>
</dbReference>
<proteinExistence type="predicted"/>
<name>A0A2W4WHY6_9CYAN</name>
<evidence type="ECO:0000313" key="2">
    <source>
        <dbReference type="EMBL" id="PZO44130.1"/>
    </source>
</evidence>
<protein>
    <recommendedName>
        <fullName evidence="4">DUF2834 domain-containing protein</fullName>
    </recommendedName>
</protein>
<evidence type="ECO:0008006" key="4">
    <source>
        <dbReference type="Google" id="ProtNLM"/>
    </source>
</evidence>
<dbReference type="AlphaFoldDB" id="A0A2W4WHY6"/>
<feature type="transmembrane region" description="Helical" evidence="1">
    <location>
        <begin position="6"/>
        <end position="26"/>
    </location>
</feature>
<dbReference type="Proteomes" id="UP000249467">
    <property type="component" value="Unassembled WGS sequence"/>
</dbReference>
<evidence type="ECO:0000256" key="1">
    <source>
        <dbReference type="SAM" id="Phobius"/>
    </source>
</evidence>
<keyword evidence="1" id="KW-0472">Membrane</keyword>
<reference evidence="2 3" key="1">
    <citation type="submission" date="2018-04" db="EMBL/GenBank/DDBJ databases">
        <authorList>
            <person name="Go L.Y."/>
            <person name="Mitchell J.A."/>
        </authorList>
    </citation>
    <scope>NUCLEOTIDE SEQUENCE [LARGE SCALE GENOMIC DNA]</scope>
    <source>
        <strain evidence="2">ULC066bin1</strain>
    </source>
</reference>